<dbReference type="InterPro" id="IPR018745">
    <property type="entry name" value="MpsC"/>
</dbReference>
<evidence type="ECO:0000313" key="3">
    <source>
        <dbReference type="Proteomes" id="UP001235840"/>
    </source>
</evidence>
<feature type="domain" description="Na+-translocating membrane potential-generating system MpsC" evidence="1">
    <location>
        <begin position="144"/>
        <end position="232"/>
    </location>
</feature>
<protein>
    <submittedName>
        <fullName evidence="2">Uncharacterized protein YbcI</fullName>
    </submittedName>
</protein>
<keyword evidence="3" id="KW-1185">Reference proteome</keyword>
<dbReference type="Proteomes" id="UP001235840">
    <property type="component" value="Unassembled WGS sequence"/>
</dbReference>
<gene>
    <name evidence="2" type="ORF">J2S11_000962</name>
</gene>
<evidence type="ECO:0000259" key="1">
    <source>
        <dbReference type="Pfam" id="PF10057"/>
    </source>
</evidence>
<evidence type="ECO:0000313" key="2">
    <source>
        <dbReference type="EMBL" id="MDQ0165062.1"/>
    </source>
</evidence>
<organism evidence="2 3">
    <name type="scientific">Caldalkalibacillus horti</name>
    <dbReference type="NCBI Taxonomy" id="77523"/>
    <lineage>
        <taxon>Bacteria</taxon>
        <taxon>Bacillati</taxon>
        <taxon>Bacillota</taxon>
        <taxon>Bacilli</taxon>
        <taxon>Bacillales</taxon>
        <taxon>Bacillaceae</taxon>
        <taxon>Caldalkalibacillus</taxon>
    </lineage>
</organism>
<dbReference type="RefSeq" id="WP_307391607.1">
    <property type="nucleotide sequence ID" value="NZ_BAAADK010000010.1"/>
</dbReference>
<reference evidence="2 3" key="1">
    <citation type="submission" date="2023-07" db="EMBL/GenBank/DDBJ databases">
        <title>Genomic Encyclopedia of Type Strains, Phase IV (KMG-IV): sequencing the most valuable type-strain genomes for metagenomic binning, comparative biology and taxonomic classification.</title>
        <authorList>
            <person name="Goeker M."/>
        </authorList>
    </citation>
    <scope>NUCLEOTIDE SEQUENCE [LARGE SCALE GENOMIC DNA]</scope>
    <source>
        <strain evidence="2 3">DSM 12751</strain>
    </source>
</reference>
<dbReference type="Pfam" id="PF10057">
    <property type="entry name" value="MpsC"/>
    <property type="match status" value="2"/>
</dbReference>
<comment type="caution">
    <text evidence="2">The sequence shown here is derived from an EMBL/GenBank/DDBJ whole genome shotgun (WGS) entry which is preliminary data.</text>
</comment>
<dbReference type="EMBL" id="JAUSTY010000003">
    <property type="protein sequence ID" value="MDQ0165062.1"/>
    <property type="molecule type" value="Genomic_DNA"/>
</dbReference>
<feature type="domain" description="Na+-translocating membrane potential-generating system MpsC" evidence="1">
    <location>
        <begin position="10"/>
        <end position="111"/>
    </location>
</feature>
<sequence length="233" mass="27060">MEYIQDKLKHVSSYMSKLLRKKFGRGPESCYAAINNRYLVFYIRGFISPMEEVLLQEKRSKSVTSARRTIITSTVEELKGVIQVTFDIEVGSFYHDWNFPNNSGVIIAALQHDEQRFVQETRGEEESVDIEKLEAEVNRISGLVQKVPNETTVHRISPTIYVVLRIGILIPIEKALIAKGFEKELLFTKDELEKAHFHRSGQFEQIFRRQVNDIFVDWNLKEDKGLMCFVLKS</sequence>
<name>A0ABT9VW76_9BACI</name>
<proteinExistence type="predicted"/>
<accession>A0ABT9VW76</accession>